<dbReference type="OrthoDB" id="4203030at2759"/>
<organism evidence="2 3">
    <name type="scientific">Phialocephala subalpina</name>
    <dbReference type="NCBI Taxonomy" id="576137"/>
    <lineage>
        <taxon>Eukaryota</taxon>
        <taxon>Fungi</taxon>
        <taxon>Dikarya</taxon>
        <taxon>Ascomycota</taxon>
        <taxon>Pezizomycotina</taxon>
        <taxon>Leotiomycetes</taxon>
        <taxon>Helotiales</taxon>
        <taxon>Mollisiaceae</taxon>
        <taxon>Phialocephala</taxon>
        <taxon>Phialocephala fortinii species complex</taxon>
    </lineage>
</organism>
<protein>
    <submittedName>
        <fullName evidence="2">Uncharacterized protein</fullName>
    </submittedName>
</protein>
<name>A0A1L7XCW2_9HELO</name>
<feature type="compositionally biased region" description="Polar residues" evidence="1">
    <location>
        <begin position="70"/>
        <end position="79"/>
    </location>
</feature>
<feature type="compositionally biased region" description="Polar residues" evidence="1">
    <location>
        <begin position="28"/>
        <end position="39"/>
    </location>
</feature>
<keyword evidence="3" id="KW-1185">Reference proteome</keyword>
<proteinExistence type="predicted"/>
<evidence type="ECO:0000313" key="3">
    <source>
        <dbReference type="Proteomes" id="UP000184330"/>
    </source>
</evidence>
<dbReference type="Proteomes" id="UP000184330">
    <property type="component" value="Unassembled WGS sequence"/>
</dbReference>
<evidence type="ECO:0000256" key="1">
    <source>
        <dbReference type="SAM" id="MobiDB-lite"/>
    </source>
</evidence>
<evidence type="ECO:0000313" key="2">
    <source>
        <dbReference type="EMBL" id="CZR62836.1"/>
    </source>
</evidence>
<dbReference type="AlphaFoldDB" id="A0A1L7XCW2"/>
<sequence length="206" mass="23860">MDQPPPYVPRESARTRDFETASIRSVAPSYTSRAPSYVSTAPAPARTGLPPLPPLPASHTPSLNAYRMPSSWSRTQHNPTARHYHSVAQRRAESNTIKLRSSVLVAVLNGDEGIAQMKKKMDEEERKRSMRTHEDPHLVGEEAAEEARQERLRRENGWEVLEQEDKRWDWLLAQMSDWEERDKSWKKYRKDLEDGKRVKVSKWMGL</sequence>
<accession>A0A1L7XCW2</accession>
<dbReference type="EMBL" id="FJOG01000022">
    <property type="protein sequence ID" value="CZR62836.1"/>
    <property type="molecule type" value="Genomic_DNA"/>
</dbReference>
<feature type="region of interest" description="Disordered" evidence="1">
    <location>
        <begin position="1"/>
        <end position="93"/>
    </location>
</feature>
<gene>
    <name evidence="2" type="ORF">PAC_12733</name>
</gene>
<reference evidence="2 3" key="1">
    <citation type="submission" date="2016-03" db="EMBL/GenBank/DDBJ databases">
        <authorList>
            <person name="Ploux O."/>
        </authorList>
    </citation>
    <scope>NUCLEOTIDE SEQUENCE [LARGE SCALE GENOMIC DNA]</scope>
    <source>
        <strain evidence="2 3">UAMH 11012</strain>
    </source>
</reference>
<feature type="compositionally biased region" description="Low complexity" evidence="1">
    <location>
        <begin position="40"/>
        <end position="49"/>
    </location>
</feature>